<dbReference type="Proteomes" id="UP000887564">
    <property type="component" value="Unplaced"/>
</dbReference>
<protein>
    <submittedName>
        <fullName evidence="3">Uncharacterized protein</fullName>
    </submittedName>
</protein>
<sequence length="343" mass="38441">HHEPTKSVADQHIGEKPHGEPEHVPTKYVENELLKRPHAEQPSECIPQEEEEQQHRPEELAANQNIAEKPYGELELEPVATESAKQTSAEEVAADVVQDEPKELQRTSQELIAHQRVAERSNGELESITAEQHVVREAYPEPEPVLAEYVEHEPVEQLSVEQPSEPIIKDKPKREQQRPVELSADRQSVEEPCGKPDESNLQRKEEKEQPVKSTADLGQRSPEQPSEPIMQDEPKEEKQVPMELSAGQQFAEWPHGKSEYVPAENLEQLVGRPEDVTEHISEKSHEKALPQAAVIEASKEIVEEVIPPPTALQTCTCEGPDNKQHTHKTTEVITTGDVPSGGQ</sequence>
<feature type="region of interest" description="Disordered" evidence="1">
    <location>
        <begin position="1"/>
        <end position="106"/>
    </location>
</feature>
<dbReference type="AlphaFoldDB" id="A0A914RSR1"/>
<feature type="region of interest" description="Disordered" evidence="1">
    <location>
        <begin position="145"/>
        <end position="259"/>
    </location>
</feature>
<name>A0A914RSR1_PAREQ</name>
<feature type="compositionally biased region" description="Basic and acidic residues" evidence="1">
    <location>
        <begin position="320"/>
        <end position="330"/>
    </location>
</feature>
<evidence type="ECO:0000256" key="1">
    <source>
        <dbReference type="SAM" id="MobiDB-lite"/>
    </source>
</evidence>
<accession>A0A914RSR1</accession>
<reference evidence="3" key="1">
    <citation type="submission" date="2022-11" db="UniProtKB">
        <authorList>
            <consortium name="WormBaseParasite"/>
        </authorList>
    </citation>
    <scope>IDENTIFICATION</scope>
</reference>
<proteinExistence type="predicted"/>
<organism evidence="2 3">
    <name type="scientific">Parascaris equorum</name>
    <name type="common">Equine roundworm</name>
    <dbReference type="NCBI Taxonomy" id="6256"/>
    <lineage>
        <taxon>Eukaryota</taxon>
        <taxon>Metazoa</taxon>
        <taxon>Ecdysozoa</taxon>
        <taxon>Nematoda</taxon>
        <taxon>Chromadorea</taxon>
        <taxon>Rhabditida</taxon>
        <taxon>Spirurina</taxon>
        <taxon>Ascaridomorpha</taxon>
        <taxon>Ascaridoidea</taxon>
        <taxon>Ascarididae</taxon>
        <taxon>Parascaris</taxon>
    </lineage>
</organism>
<feature type="compositionally biased region" description="Basic and acidic residues" evidence="1">
    <location>
        <begin position="167"/>
        <end position="210"/>
    </location>
</feature>
<keyword evidence="2" id="KW-1185">Reference proteome</keyword>
<dbReference type="WBParaSite" id="PEQ_0000953001-mRNA-1">
    <property type="protein sequence ID" value="PEQ_0000953001-mRNA-1"/>
    <property type="gene ID" value="PEQ_0000953001"/>
</dbReference>
<evidence type="ECO:0000313" key="3">
    <source>
        <dbReference type="WBParaSite" id="PEQ_0000953001-mRNA-1"/>
    </source>
</evidence>
<evidence type="ECO:0000313" key="2">
    <source>
        <dbReference type="Proteomes" id="UP000887564"/>
    </source>
</evidence>
<feature type="region of interest" description="Disordered" evidence="1">
    <location>
        <begin position="319"/>
        <end position="343"/>
    </location>
</feature>
<feature type="compositionally biased region" description="Basic and acidic residues" evidence="1">
    <location>
        <begin position="12"/>
        <end position="41"/>
    </location>
</feature>